<feature type="transmembrane region" description="Helical" evidence="1">
    <location>
        <begin position="127"/>
        <end position="150"/>
    </location>
</feature>
<keyword evidence="1" id="KW-0472">Membrane</keyword>
<organism evidence="2 3">
    <name type="scientific">Seiridium unicorne</name>
    <dbReference type="NCBI Taxonomy" id="138068"/>
    <lineage>
        <taxon>Eukaryota</taxon>
        <taxon>Fungi</taxon>
        <taxon>Dikarya</taxon>
        <taxon>Ascomycota</taxon>
        <taxon>Pezizomycotina</taxon>
        <taxon>Sordariomycetes</taxon>
        <taxon>Xylariomycetidae</taxon>
        <taxon>Amphisphaeriales</taxon>
        <taxon>Sporocadaceae</taxon>
        <taxon>Seiridium</taxon>
    </lineage>
</organism>
<feature type="transmembrane region" description="Helical" evidence="1">
    <location>
        <begin position="489"/>
        <end position="509"/>
    </location>
</feature>
<feature type="transmembrane region" description="Helical" evidence="1">
    <location>
        <begin position="20"/>
        <end position="44"/>
    </location>
</feature>
<proteinExistence type="predicted"/>
<feature type="transmembrane region" description="Helical" evidence="1">
    <location>
        <begin position="551"/>
        <end position="570"/>
    </location>
</feature>
<feature type="transmembrane region" description="Helical" evidence="1">
    <location>
        <begin position="308"/>
        <end position="326"/>
    </location>
</feature>
<feature type="transmembrane region" description="Helical" evidence="1">
    <location>
        <begin position="521"/>
        <end position="545"/>
    </location>
</feature>
<gene>
    <name evidence="2" type="ORF">SUNI508_11905</name>
</gene>
<dbReference type="Proteomes" id="UP001408356">
    <property type="component" value="Unassembled WGS sequence"/>
</dbReference>
<evidence type="ECO:0000256" key="1">
    <source>
        <dbReference type="SAM" id="Phobius"/>
    </source>
</evidence>
<keyword evidence="1 2" id="KW-0812">Transmembrane</keyword>
<sequence>MWDCNELQRAVETRSDIENVWTLVIFFAPSCLAVAALVVQYLLLHTPFVRSAPWDASPVDVVVLQWVRNAFRRIGLGFRDLDQPSQDNGLQAVFDQFMMSLGDIHIGFGIAIIGYGFASLPRGIAAYDWWCLVGLAWIAVITNMAMLSCLRDYYRHNPAKRDWRLCLVFVMVAVLAFCMVPIGWMRQAMSSHGEESRHDILTANVLCFFPGRRHALPSEELSQLMLGWSTIAGFLIIMAALAVAVMVLERPEGILRKWCNYYRGEPREPSSDQLVCARCEQRFVLLVMRPFVAFWLVLRAHLDLLNSVLVEITCTVALFLWIMLRFRELLQLQPFQATETTLTFAHCIAFVTLLAPLKPVVEYICMTWRNSRGLAAFKGWVWWRKPYYQFLPAVECEGNPTGDGRVRCGGPEVTIASAGTSSSQGNTSSRRRAEITTPMHFKFYLDTAWYVKALPVAGVSGLVQLVLMFVLPMTEGRPTVEVLLQLAPWYVVFAPLQVLLFILAAMITEEREGSSEGMRRTYWALSAVFGVLSAAAVVDTVYGLGGYPMSYFGMATMGLMVVAHLLYGCVSKPGKFVKGKGTNSDDIDEESALLGSRTQIKIPVRRPKHLHGPSRRLAKQSIKTYGTMVKPAS</sequence>
<evidence type="ECO:0000313" key="3">
    <source>
        <dbReference type="Proteomes" id="UP001408356"/>
    </source>
</evidence>
<evidence type="ECO:0000313" key="2">
    <source>
        <dbReference type="EMBL" id="KAK9413482.1"/>
    </source>
</evidence>
<name>A0ABR2UFS3_9PEZI</name>
<dbReference type="EMBL" id="JARVKF010000439">
    <property type="protein sequence ID" value="KAK9413482.1"/>
    <property type="molecule type" value="Genomic_DNA"/>
</dbReference>
<protein>
    <submittedName>
        <fullName evidence="2">Transmembrane protein</fullName>
    </submittedName>
</protein>
<reference evidence="2 3" key="1">
    <citation type="journal article" date="2024" name="J. Plant Pathol.">
        <title>Sequence and assembly of the genome of Seiridium unicorne, isolate CBS 538.82, causal agent of cypress canker disease.</title>
        <authorList>
            <person name="Scali E."/>
            <person name="Rocca G.D."/>
            <person name="Danti R."/>
            <person name="Garbelotto M."/>
            <person name="Barberini S."/>
            <person name="Baroncelli R."/>
            <person name="Emiliani G."/>
        </authorList>
    </citation>
    <scope>NUCLEOTIDE SEQUENCE [LARGE SCALE GENOMIC DNA]</scope>
    <source>
        <strain evidence="2 3">BM-138-508</strain>
    </source>
</reference>
<feature type="transmembrane region" description="Helical" evidence="1">
    <location>
        <begin position="104"/>
        <end position="121"/>
    </location>
</feature>
<comment type="caution">
    <text evidence="2">The sequence shown here is derived from an EMBL/GenBank/DDBJ whole genome shotgun (WGS) entry which is preliminary data.</text>
</comment>
<accession>A0ABR2UFS3</accession>
<feature type="transmembrane region" description="Helical" evidence="1">
    <location>
        <begin position="449"/>
        <end position="469"/>
    </location>
</feature>
<feature type="transmembrane region" description="Helical" evidence="1">
    <location>
        <begin position="162"/>
        <end position="184"/>
    </location>
</feature>
<keyword evidence="1" id="KW-1133">Transmembrane helix</keyword>
<feature type="transmembrane region" description="Helical" evidence="1">
    <location>
        <begin position="226"/>
        <end position="248"/>
    </location>
</feature>
<keyword evidence="3" id="KW-1185">Reference proteome</keyword>